<dbReference type="Proteomes" id="UP000228859">
    <property type="component" value="Unassembled WGS sequence"/>
</dbReference>
<dbReference type="AlphaFoldDB" id="A0A2D3WQM6"/>
<dbReference type="PROSITE" id="PS51257">
    <property type="entry name" value="PROKAR_LIPOPROTEIN"/>
    <property type="match status" value="1"/>
</dbReference>
<accession>A0A2D3WQM6</accession>
<comment type="caution">
    <text evidence="1">The sequence shown here is derived from an EMBL/GenBank/DDBJ whole genome shotgun (WGS) entry which is preliminary data.</text>
</comment>
<protein>
    <recommendedName>
        <fullName evidence="3">Lipoprotein</fullName>
    </recommendedName>
</protein>
<reference evidence="1 2" key="1">
    <citation type="journal article" date="2017" name="Front. Microbiol.">
        <title>Comparative Genomic Analysis of the Class Epsilonproteobacteria and Proposed Reclassification to Epsilonbacteraeota (phyl. nov.).</title>
        <authorList>
            <person name="Waite D.W."/>
            <person name="Vanwonterghem I."/>
            <person name="Rinke C."/>
            <person name="Parks D.H."/>
            <person name="Zhang Y."/>
            <person name="Takai K."/>
            <person name="Sievert S.M."/>
            <person name="Simon J."/>
            <person name="Campbell B.J."/>
            <person name="Hanson T.E."/>
            <person name="Woyke T."/>
            <person name="Klotz M.G."/>
            <person name="Hugenholtz P."/>
        </authorList>
    </citation>
    <scope>NUCLEOTIDE SEQUENCE [LARGE SCALE GENOMIC DNA]</scope>
    <source>
        <strain evidence="1">UBA12443</strain>
    </source>
</reference>
<evidence type="ECO:0000313" key="1">
    <source>
        <dbReference type="EMBL" id="DAB39013.1"/>
    </source>
</evidence>
<organism evidence="1 2">
    <name type="scientific">Sulfuricurvum kujiense</name>
    <dbReference type="NCBI Taxonomy" id="148813"/>
    <lineage>
        <taxon>Bacteria</taxon>
        <taxon>Pseudomonadati</taxon>
        <taxon>Campylobacterota</taxon>
        <taxon>Epsilonproteobacteria</taxon>
        <taxon>Campylobacterales</taxon>
        <taxon>Sulfurimonadaceae</taxon>
        <taxon>Sulfuricurvum</taxon>
    </lineage>
</organism>
<gene>
    <name evidence="1" type="ORF">CFH83_02885</name>
</gene>
<sequence>MRLFFYTMIITTLFTGCATVNKVTEPLPHNAARAYPGTFSMYGRSIQYDEDKKMHYADVFVGGGANHLGAEAYAKDEIEKFQKEQGFKTYTISNSEYSFFPLSKFRVFIQYEK</sequence>
<proteinExistence type="predicted"/>
<evidence type="ECO:0008006" key="3">
    <source>
        <dbReference type="Google" id="ProtNLM"/>
    </source>
</evidence>
<dbReference type="EMBL" id="DLUI01000046">
    <property type="protein sequence ID" value="DAB39013.1"/>
    <property type="molecule type" value="Genomic_DNA"/>
</dbReference>
<evidence type="ECO:0000313" key="2">
    <source>
        <dbReference type="Proteomes" id="UP000228859"/>
    </source>
</evidence>
<name>A0A2D3WQM6_9BACT</name>